<evidence type="ECO:0000313" key="2">
    <source>
        <dbReference type="Proteomes" id="UP000176633"/>
    </source>
</evidence>
<dbReference type="AlphaFoldDB" id="A0A1F6C2A0"/>
<dbReference type="EMBL" id="MFKM01000017">
    <property type="protein sequence ID" value="OGG43314.1"/>
    <property type="molecule type" value="Genomic_DNA"/>
</dbReference>
<proteinExistence type="predicted"/>
<comment type="caution">
    <text evidence="1">The sequence shown here is derived from an EMBL/GenBank/DDBJ whole genome shotgun (WGS) entry which is preliminary data.</text>
</comment>
<reference evidence="1 2" key="1">
    <citation type="journal article" date="2016" name="Nat. Commun.">
        <title>Thousands of microbial genomes shed light on interconnected biogeochemical processes in an aquifer system.</title>
        <authorList>
            <person name="Anantharaman K."/>
            <person name="Brown C.T."/>
            <person name="Hug L.A."/>
            <person name="Sharon I."/>
            <person name="Castelle C.J."/>
            <person name="Probst A.J."/>
            <person name="Thomas B.C."/>
            <person name="Singh A."/>
            <person name="Wilkins M.J."/>
            <person name="Karaoz U."/>
            <person name="Brodie E.L."/>
            <person name="Williams K.H."/>
            <person name="Hubbard S.S."/>
            <person name="Banfield J.F."/>
        </authorList>
    </citation>
    <scope>NUCLEOTIDE SEQUENCE [LARGE SCALE GENOMIC DNA]</scope>
</reference>
<evidence type="ECO:0000313" key="1">
    <source>
        <dbReference type="EMBL" id="OGG43314.1"/>
    </source>
</evidence>
<protein>
    <submittedName>
        <fullName evidence="1">Uncharacterized protein</fullName>
    </submittedName>
</protein>
<gene>
    <name evidence="1" type="ORF">A3G50_01410</name>
</gene>
<organism evidence="1 2">
    <name type="scientific">Candidatus Jorgensenbacteria bacterium RIFCSPLOWO2_12_FULL_42_11</name>
    <dbReference type="NCBI Taxonomy" id="1798473"/>
    <lineage>
        <taxon>Bacteria</taxon>
        <taxon>Candidatus Joergenseniibacteriota</taxon>
    </lineage>
</organism>
<sequence>MINVEKNQKEKPLFEEKWQTLCRSLFLGSSQENQRGDGYDSHQRQSDVLGRDLETEVLLQVVADERPTELCFRVVLHTKRVFQCDERTAQKDQLRDDGTRQHNCVVSLIPLVLHRENDSPENQGSPNPMEPEDEVSEDAIDFHGSPPGFDCEMCCYRATVARFLTVANIAYMNLKVKLNRKSPKIGAFSRFQNWIKKFSSPKMRNREFVFTPKLNTN</sequence>
<dbReference type="Proteomes" id="UP000176633">
    <property type="component" value="Unassembled WGS sequence"/>
</dbReference>
<name>A0A1F6C2A0_9BACT</name>
<accession>A0A1F6C2A0</accession>